<dbReference type="InterPro" id="IPR050228">
    <property type="entry name" value="Carboxylesterase_BioH"/>
</dbReference>
<evidence type="ECO:0000313" key="2">
    <source>
        <dbReference type="EMBL" id="PTL37476.1"/>
    </source>
</evidence>
<protein>
    <recommendedName>
        <fullName evidence="1">AB hydrolase-1 domain-containing protein</fullName>
    </recommendedName>
</protein>
<evidence type="ECO:0000313" key="3">
    <source>
        <dbReference type="Proteomes" id="UP000240509"/>
    </source>
</evidence>
<gene>
    <name evidence="2" type="ORF">C6Y45_16225</name>
</gene>
<dbReference type="PANTHER" id="PTHR43194">
    <property type="entry name" value="HYDROLASE ALPHA/BETA FOLD FAMILY"/>
    <property type="match status" value="1"/>
</dbReference>
<keyword evidence="3" id="KW-1185">Reference proteome</keyword>
<dbReference type="Pfam" id="PF12697">
    <property type="entry name" value="Abhydrolase_6"/>
    <property type="match status" value="1"/>
</dbReference>
<dbReference type="InterPro" id="IPR000073">
    <property type="entry name" value="AB_hydrolase_1"/>
</dbReference>
<dbReference type="EMBL" id="PZJJ01000048">
    <property type="protein sequence ID" value="PTL37476.1"/>
    <property type="molecule type" value="Genomic_DNA"/>
</dbReference>
<organism evidence="2 3">
    <name type="scientific">Alkalicoccus saliphilus</name>
    <dbReference type="NCBI Taxonomy" id="200989"/>
    <lineage>
        <taxon>Bacteria</taxon>
        <taxon>Bacillati</taxon>
        <taxon>Bacillota</taxon>
        <taxon>Bacilli</taxon>
        <taxon>Bacillales</taxon>
        <taxon>Bacillaceae</taxon>
        <taxon>Alkalicoccus</taxon>
    </lineage>
</organism>
<reference evidence="2 3" key="1">
    <citation type="submission" date="2018-03" db="EMBL/GenBank/DDBJ databases">
        <title>Alkalicoccus saliphilus sp. nov., isolated from a mineral pool.</title>
        <authorList>
            <person name="Zhao B."/>
        </authorList>
    </citation>
    <scope>NUCLEOTIDE SEQUENCE [LARGE SCALE GENOMIC DNA]</scope>
    <source>
        <strain evidence="2 3">6AG</strain>
    </source>
</reference>
<dbReference type="Proteomes" id="UP000240509">
    <property type="component" value="Unassembled WGS sequence"/>
</dbReference>
<dbReference type="InterPro" id="IPR029058">
    <property type="entry name" value="AB_hydrolase_fold"/>
</dbReference>
<dbReference type="Gene3D" id="3.40.50.1820">
    <property type="entry name" value="alpha/beta hydrolase"/>
    <property type="match status" value="1"/>
</dbReference>
<proteinExistence type="predicted"/>
<dbReference type="PANTHER" id="PTHR43194:SF2">
    <property type="entry name" value="PEROXISOMAL MEMBRANE PROTEIN LPX1"/>
    <property type="match status" value="1"/>
</dbReference>
<accession>A0A2T4U249</accession>
<comment type="caution">
    <text evidence="2">The sequence shown here is derived from an EMBL/GenBank/DDBJ whole genome shotgun (WGS) entry which is preliminary data.</text>
</comment>
<name>A0A2T4U249_9BACI</name>
<dbReference type="AlphaFoldDB" id="A0A2T4U249"/>
<evidence type="ECO:0000259" key="1">
    <source>
        <dbReference type="Pfam" id="PF12697"/>
    </source>
</evidence>
<dbReference type="SUPFAM" id="SSF53474">
    <property type="entry name" value="alpha/beta-Hydrolases"/>
    <property type="match status" value="1"/>
</dbReference>
<feature type="domain" description="AB hydrolase-1" evidence="1">
    <location>
        <begin position="9"/>
        <end position="218"/>
    </location>
</feature>
<sequence>MRGGIDLKLIFLHGSGGSVSKWRLIKKHLENPADFLPLHELQQGPDVTISDYAESVKKHLEEETVVCGHSMGGLIALELMDHPLVKGVVLLSSHTELPVHPKILQQLASGTYPEGLLRAMFAEETGSELLEEERERLKSVSLKKTYKDFAACDSYKEGAAKLRGSQTPLLAVYGTGEKLLPQGAEGNLRGVYPAAAIKKIPAAGHDVMLEQPEKTAEAVNRFVKSVEK</sequence>